<dbReference type="FunFam" id="3.30.160.60:FF:001613">
    <property type="entry name" value="Zinc finger protein 446"/>
    <property type="match status" value="1"/>
</dbReference>
<accession>Q9H686</accession>
<dbReference type="SMART" id="SM00355">
    <property type="entry name" value="ZnF_C2H2"/>
    <property type="match status" value="3"/>
</dbReference>
<dbReference type="FunFam" id="3.30.160.60:FF:000322">
    <property type="entry name" value="GDNF-inducible zinc finger protein 1"/>
    <property type="match status" value="1"/>
</dbReference>
<keyword evidence="6" id="KW-0805">Transcription regulation</keyword>
<keyword evidence="4 10" id="KW-0863">Zinc-finger</keyword>
<dbReference type="PeptideAtlas" id="Q9H686"/>
<evidence type="ECO:0000256" key="7">
    <source>
        <dbReference type="ARBA" id="ARBA00023125"/>
    </source>
</evidence>
<evidence type="ECO:0000256" key="11">
    <source>
        <dbReference type="SAM" id="MobiDB-lite"/>
    </source>
</evidence>
<dbReference type="PROSITE" id="PS00028">
    <property type="entry name" value="ZINC_FINGER_C2H2_1"/>
    <property type="match status" value="3"/>
</dbReference>
<feature type="domain" description="C2H2-type" evidence="12">
    <location>
        <begin position="229"/>
        <end position="256"/>
    </location>
</feature>
<dbReference type="PANTHER" id="PTHR23226">
    <property type="entry name" value="ZINC FINGER AND SCAN DOMAIN-CONTAINING"/>
    <property type="match status" value="1"/>
</dbReference>
<dbReference type="AlphaFoldDB" id="Q9H686"/>
<evidence type="ECO:0000256" key="5">
    <source>
        <dbReference type="ARBA" id="ARBA00022833"/>
    </source>
</evidence>
<evidence type="ECO:0000256" key="9">
    <source>
        <dbReference type="ARBA" id="ARBA00023242"/>
    </source>
</evidence>
<feature type="compositionally biased region" description="Low complexity" evidence="11">
    <location>
        <begin position="184"/>
        <end position="203"/>
    </location>
</feature>
<dbReference type="GO" id="GO:0005634">
    <property type="term" value="C:nucleus"/>
    <property type="evidence" value="ECO:0007669"/>
    <property type="project" value="UniProtKB-SubCell"/>
</dbReference>
<feature type="domain" description="C2H2-type" evidence="12">
    <location>
        <begin position="320"/>
        <end position="347"/>
    </location>
</feature>
<keyword evidence="8" id="KW-0804">Transcription</keyword>
<feature type="compositionally biased region" description="Pro residues" evidence="11">
    <location>
        <begin position="172"/>
        <end position="183"/>
    </location>
</feature>
<evidence type="ECO:0000256" key="6">
    <source>
        <dbReference type="ARBA" id="ARBA00023015"/>
    </source>
</evidence>
<proteinExistence type="evidence at transcript level"/>
<dbReference type="SUPFAM" id="SSF57667">
    <property type="entry name" value="beta-beta-alpha zinc fingers"/>
    <property type="match status" value="2"/>
</dbReference>
<evidence type="ECO:0000256" key="3">
    <source>
        <dbReference type="ARBA" id="ARBA00022737"/>
    </source>
</evidence>
<evidence type="ECO:0000256" key="1">
    <source>
        <dbReference type="ARBA" id="ARBA00004123"/>
    </source>
</evidence>
<dbReference type="InterPro" id="IPR013087">
    <property type="entry name" value="Znf_C2H2_type"/>
</dbReference>
<feature type="domain" description="C2H2-type" evidence="12">
    <location>
        <begin position="292"/>
        <end position="319"/>
    </location>
</feature>
<reference evidence="13" key="1">
    <citation type="submission" date="2000-08" db="EMBL/GenBank/DDBJ databases">
        <title>NEDO human cDNA sequencing project.</title>
        <authorList>
            <person name="Kawabata A."/>
            <person name="Hikiji T."/>
            <person name="Kobatake N."/>
            <person name="Inagaki H."/>
            <person name="Ikema Y."/>
            <person name="Okamoto S."/>
            <person name="Okitani R."/>
            <person name="Ota T."/>
            <person name="Suzuki Y."/>
            <person name="Obayashi M."/>
            <person name="Nishi T."/>
            <person name="Shibahara T."/>
            <person name="Tanaka T."/>
            <person name="Nakamura Y."/>
            <person name="Isogai T."/>
            <person name="Sugano S."/>
        </authorList>
    </citation>
    <scope>NUCLEOTIDE SEQUENCE</scope>
</reference>
<dbReference type="GO" id="GO:0008270">
    <property type="term" value="F:zinc ion binding"/>
    <property type="evidence" value="ECO:0007669"/>
    <property type="project" value="UniProtKB-KW"/>
</dbReference>
<dbReference type="InterPro" id="IPR036236">
    <property type="entry name" value="Znf_C2H2_sf"/>
</dbReference>
<dbReference type="FunFam" id="3.30.160.60:FF:001246">
    <property type="entry name" value="Zinc finger protein 446"/>
    <property type="match status" value="1"/>
</dbReference>
<protein>
    <submittedName>
        <fullName evidence="13">cDNA: FLJ22500 fis, clone HRC11301</fullName>
    </submittedName>
</protein>
<organism evidence="13">
    <name type="scientific">Homo sapiens</name>
    <name type="common">Human</name>
    <dbReference type="NCBI Taxonomy" id="9606"/>
    <lineage>
        <taxon>Eukaryota</taxon>
        <taxon>Metazoa</taxon>
        <taxon>Chordata</taxon>
        <taxon>Craniata</taxon>
        <taxon>Vertebrata</taxon>
        <taxon>Euteleostomi</taxon>
        <taxon>Mammalia</taxon>
        <taxon>Eutheria</taxon>
        <taxon>Euarchontoglires</taxon>
        <taxon>Primates</taxon>
        <taxon>Haplorrhini</taxon>
        <taxon>Catarrhini</taxon>
        <taxon>Hominidae</taxon>
        <taxon>Homo</taxon>
    </lineage>
</organism>
<keyword evidence="9" id="KW-0539">Nucleus</keyword>
<comment type="subcellular location">
    <subcellularLocation>
        <location evidence="1">Nucleus</location>
    </subcellularLocation>
</comment>
<feature type="region of interest" description="Disordered" evidence="11">
    <location>
        <begin position="251"/>
        <end position="285"/>
    </location>
</feature>
<feature type="region of interest" description="Disordered" evidence="11">
    <location>
        <begin position="1"/>
        <end position="42"/>
    </location>
</feature>
<keyword evidence="3" id="KW-0677">Repeat</keyword>
<dbReference type="PANTHER" id="PTHR23226:SF210">
    <property type="entry name" value="ZINC FINGER PROTEIN 446"/>
    <property type="match status" value="1"/>
</dbReference>
<dbReference type="EMBL" id="AK026153">
    <property type="protein sequence ID" value="BAB15377.1"/>
    <property type="molecule type" value="mRNA"/>
</dbReference>
<keyword evidence="7" id="KW-0238">DNA-binding</keyword>
<evidence type="ECO:0000256" key="10">
    <source>
        <dbReference type="PROSITE-ProRule" id="PRU00042"/>
    </source>
</evidence>
<dbReference type="Gene3D" id="3.30.160.60">
    <property type="entry name" value="Classic Zinc Finger"/>
    <property type="match status" value="3"/>
</dbReference>
<name>Q9H686_HUMAN</name>
<sequence length="347" mass="37754">MSMDRKWHPPALHLQHSPLRGTMDTKNQPPHPSTHPGFRRSGGCWTGHRRNCTGMRCWRSTAQWSPWVRTSQPHPAPLPGACTHPAAGLAGQGLCATSPTQLSHLPEEHPVTYQNRPHPSFMQTPCLTVPPTRAGLPPHQPEAQAQSELGMLLTGTGVCRSLRSGNESEGPPGCPEAQPPQGPGPAAWEGLSGAATPAPTVRPGTPPVPTQPTPAETRLEPAATPRKPYTCEQCGRGFDWKSVFVIHHRTHTSGPGVQSPGLATGESTEKPPQGEVAFPHHPRHSLTGPRSYPCEECGCSFSWKSQLVIHRKSHTGQRRHFCSDCGRAFDWKSQLVIHRKGHRPEVP</sequence>
<evidence type="ECO:0000313" key="13">
    <source>
        <dbReference type="EMBL" id="BAB15377.1"/>
    </source>
</evidence>
<evidence type="ECO:0000259" key="12">
    <source>
        <dbReference type="PROSITE" id="PS50157"/>
    </source>
</evidence>
<evidence type="ECO:0000256" key="2">
    <source>
        <dbReference type="ARBA" id="ARBA00022723"/>
    </source>
</evidence>
<dbReference type="PROSITE" id="PS50157">
    <property type="entry name" value="ZINC_FINGER_C2H2_2"/>
    <property type="match status" value="3"/>
</dbReference>
<evidence type="ECO:0000256" key="8">
    <source>
        <dbReference type="ARBA" id="ARBA00023163"/>
    </source>
</evidence>
<keyword evidence="5" id="KW-0862">Zinc</keyword>
<keyword evidence="2" id="KW-0479">Metal-binding</keyword>
<feature type="region of interest" description="Disordered" evidence="11">
    <location>
        <begin position="160"/>
        <end position="228"/>
    </location>
</feature>
<dbReference type="GO" id="GO:0003677">
    <property type="term" value="F:DNA binding"/>
    <property type="evidence" value="ECO:0007669"/>
    <property type="project" value="UniProtKB-KW"/>
</dbReference>
<evidence type="ECO:0000256" key="4">
    <source>
        <dbReference type="ARBA" id="ARBA00022771"/>
    </source>
</evidence>
<dbReference type="Pfam" id="PF00096">
    <property type="entry name" value="zf-C2H2"/>
    <property type="match status" value="1"/>
</dbReference>